<evidence type="ECO:0000256" key="1">
    <source>
        <dbReference type="ARBA" id="ARBA00004123"/>
    </source>
</evidence>
<dbReference type="SUPFAM" id="SSF50249">
    <property type="entry name" value="Nucleic acid-binding proteins"/>
    <property type="match status" value="1"/>
</dbReference>
<proteinExistence type="predicted"/>
<evidence type="ECO:0000256" key="4">
    <source>
        <dbReference type="ARBA" id="ARBA00023242"/>
    </source>
</evidence>
<evidence type="ECO:0000256" key="5">
    <source>
        <dbReference type="RuleBase" id="RU369086"/>
    </source>
</evidence>
<comment type="function">
    <text evidence="5">DNA-dependent RNA polymerase which catalyzes the transcription of DNA into RNA using the four ribonucleoside triphosphates as substrates.</text>
</comment>
<evidence type="ECO:0000256" key="3">
    <source>
        <dbReference type="ARBA" id="ARBA00023163"/>
    </source>
</evidence>
<accession>A0AAN9PF51</accession>
<evidence type="ECO:0000313" key="7">
    <source>
        <dbReference type="Proteomes" id="UP001359559"/>
    </source>
</evidence>
<dbReference type="InterPro" id="IPR012340">
    <property type="entry name" value="NA-bd_OB-fold"/>
</dbReference>
<comment type="caution">
    <text evidence="6">The sequence shown here is derived from an EMBL/GenBank/DDBJ whole genome shotgun (WGS) entry which is preliminary data.</text>
</comment>
<name>A0AAN9PF51_CLITE</name>
<organism evidence="6 7">
    <name type="scientific">Clitoria ternatea</name>
    <name type="common">Butterfly pea</name>
    <dbReference type="NCBI Taxonomy" id="43366"/>
    <lineage>
        <taxon>Eukaryota</taxon>
        <taxon>Viridiplantae</taxon>
        <taxon>Streptophyta</taxon>
        <taxon>Embryophyta</taxon>
        <taxon>Tracheophyta</taxon>
        <taxon>Spermatophyta</taxon>
        <taxon>Magnoliopsida</taxon>
        <taxon>eudicotyledons</taxon>
        <taxon>Gunneridae</taxon>
        <taxon>Pentapetalae</taxon>
        <taxon>rosids</taxon>
        <taxon>fabids</taxon>
        <taxon>Fabales</taxon>
        <taxon>Fabaceae</taxon>
        <taxon>Papilionoideae</taxon>
        <taxon>50 kb inversion clade</taxon>
        <taxon>NPAAA clade</taxon>
        <taxon>indigoferoid/millettioid clade</taxon>
        <taxon>Phaseoleae</taxon>
        <taxon>Clitoria</taxon>
    </lineage>
</organism>
<keyword evidence="4 5" id="KW-0539">Nucleus</keyword>
<dbReference type="GO" id="GO:0006362">
    <property type="term" value="P:transcription elongation by RNA polymerase I"/>
    <property type="evidence" value="ECO:0007669"/>
    <property type="project" value="TreeGrafter"/>
</dbReference>
<sequence>MEGLKVSKANLVVYIHPSKSKQVSKAVLRELSSLLFTFNETFDGVVLAYDVSSLDKCAKILPGVHPYFGVKLKVNLLLLSPKPDMLLEGKVVKLTQESIHVVVLGFSSAIIAEKDIREEFVFKTKRGQDVYASRSHKHHVIKVGTMIRFLVKSFDEEILHLYGSLAPDHTGSIYWLDKNLEVASHSDRSAKRKLEGEQDQDAVNGEPSTLGTVQKLKNKLATIAEYVTIVFRMSIGKANWHVFLGEGNFSLSISELKGFSKLLYT</sequence>
<dbReference type="FunFam" id="2.40.50.1060:FF:000002">
    <property type="entry name" value="DNA-directed RNA polymerase"/>
    <property type="match status" value="1"/>
</dbReference>
<dbReference type="EMBL" id="JAYKXN010000004">
    <property type="protein sequence ID" value="KAK7295234.1"/>
    <property type="molecule type" value="Genomic_DNA"/>
</dbReference>
<dbReference type="InterPro" id="IPR045113">
    <property type="entry name" value="Rpb7-like"/>
</dbReference>
<dbReference type="AlphaFoldDB" id="A0AAN9PF51"/>
<dbReference type="Gene3D" id="2.40.50.1060">
    <property type="match status" value="1"/>
</dbReference>
<dbReference type="PANTHER" id="PTHR12709">
    <property type="entry name" value="DNA-DIRECTED RNA POLYMERASE II, III"/>
    <property type="match status" value="1"/>
</dbReference>
<dbReference type="Proteomes" id="UP001359559">
    <property type="component" value="Unassembled WGS sequence"/>
</dbReference>
<dbReference type="GO" id="GO:0005736">
    <property type="term" value="C:RNA polymerase I complex"/>
    <property type="evidence" value="ECO:0007669"/>
    <property type="project" value="TreeGrafter"/>
</dbReference>
<dbReference type="GO" id="GO:0006352">
    <property type="term" value="P:DNA-templated transcription initiation"/>
    <property type="evidence" value="ECO:0007669"/>
    <property type="project" value="UniProtKB-UniRule"/>
</dbReference>
<gene>
    <name evidence="6" type="ORF">RJT34_18139</name>
</gene>
<keyword evidence="3 5" id="KW-0804">Transcription</keyword>
<comment type="subcellular location">
    <subcellularLocation>
        <location evidence="1 5">Nucleus</location>
    </subcellularLocation>
</comment>
<dbReference type="Gene3D" id="3.30.1490.120">
    <property type="entry name" value="RNA polymerase Rpb7-like, N-terminal domain"/>
    <property type="match status" value="1"/>
</dbReference>
<keyword evidence="7" id="KW-1185">Reference proteome</keyword>
<protein>
    <recommendedName>
        <fullName evidence="5">DNA-directed RNA polymerase subunit</fullName>
    </recommendedName>
</protein>
<evidence type="ECO:0000256" key="2">
    <source>
        <dbReference type="ARBA" id="ARBA00022478"/>
    </source>
</evidence>
<dbReference type="InterPro" id="IPR036898">
    <property type="entry name" value="RNA_pol_Rpb7-like_N_sf"/>
</dbReference>
<reference evidence="6 7" key="1">
    <citation type="submission" date="2024-01" db="EMBL/GenBank/DDBJ databases">
        <title>The genomes of 5 underutilized Papilionoideae crops provide insights into root nodulation and disease resistance.</title>
        <authorList>
            <person name="Yuan L."/>
        </authorList>
    </citation>
    <scope>NUCLEOTIDE SEQUENCE [LARGE SCALE GENOMIC DNA]</scope>
    <source>
        <strain evidence="6">LY-2023</strain>
        <tissue evidence="6">Leaf</tissue>
    </source>
</reference>
<dbReference type="PANTHER" id="PTHR12709:SF5">
    <property type="entry name" value="DNA-DIRECTED RNA POLYMERASE I SUBUNIT RPA43"/>
    <property type="match status" value="1"/>
</dbReference>
<evidence type="ECO:0000313" key="6">
    <source>
        <dbReference type="EMBL" id="KAK7295234.1"/>
    </source>
</evidence>
<dbReference type="FunFam" id="3.30.1490.120:FF:000006">
    <property type="entry name" value="DNA-directed RNA polymerase"/>
    <property type="match status" value="1"/>
</dbReference>
<keyword evidence="2 5" id="KW-0240">DNA-directed RNA polymerase</keyword>